<name>A0ABQ5G4K2_9ASTR</name>
<accession>A0ABQ5G4K2</accession>
<reference evidence="1" key="2">
    <citation type="submission" date="2022-01" db="EMBL/GenBank/DDBJ databases">
        <authorList>
            <person name="Yamashiro T."/>
            <person name="Shiraishi A."/>
            <person name="Satake H."/>
            <person name="Nakayama K."/>
        </authorList>
    </citation>
    <scope>NUCLEOTIDE SEQUENCE</scope>
</reference>
<keyword evidence="2" id="KW-1185">Reference proteome</keyword>
<protein>
    <recommendedName>
        <fullName evidence="3">Xylulose kinase-1</fullName>
    </recommendedName>
</protein>
<organism evidence="1 2">
    <name type="scientific">Tanacetum coccineum</name>
    <dbReference type="NCBI Taxonomy" id="301880"/>
    <lineage>
        <taxon>Eukaryota</taxon>
        <taxon>Viridiplantae</taxon>
        <taxon>Streptophyta</taxon>
        <taxon>Embryophyta</taxon>
        <taxon>Tracheophyta</taxon>
        <taxon>Spermatophyta</taxon>
        <taxon>Magnoliopsida</taxon>
        <taxon>eudicotyledons</taxon>
        <taxon>Gunneridae</taxon>
        <taxon>Pentapetalae</taxon>
        <taxon>asterids</taxon>
        <taxon>campanulids</taxon>
        <taxon>Asterales</taxon>
        <taxon>Asteraceae</taxon>
        <taxon>Asteroideae</taxon>
        <taxon>Anthemideae</taxon>
        <taxon>Anthemidinae</taxon>
        <taxon>Tanacetum</taxon>
    </lineage>
</organism>
<reference evidence="1" key="1">
    <citation type="journal article" date="2022" name="Int. J. Mol. Sci.">
        <title>Draft Genome of Tanacetum Coccineum: Genomic Comparison of Closely Related Tanacetum-Family Plants.</title>
        <authorList>
            <person name="Yamashiro T."/>
            <person name="Shiraishi A."/>
            <person name="Nakayama K."/>
            <person name="Satake H."/>
        </authorList>
    </citation>
    <scope>NUCLEOTIDE SEQUENCE</scope>
</reference>
<evidence type="ECO:0008006" key="3">
    <source>
        <dbReference type="Google" id="ProtNLM"/>
    </source>
</evidence>
<sequence>MVALKFTSSYNIVAFLDKPTEGDGFEQIVDFLNTHSIKYTLTVNPTIYTSCIEQFWTTAKVKTVNERVRIQALVDKKKVITLETIKTNQALEIDSLKRRLKKLKKKKGSRTHRLIRLFKVGRSAQVVSSKDEGLGAQEDASKQGRKITDLDADLEVTLVDEAQGRNDDNLMFDTGVLDEQEFEVEKVVSTTEVTTAIATTTTVDELTLA</sequence>
<proteinExistence type="predicted"/>
<dbReference type="EMBL" id="BQNB010018034">
    <property type="protein sequence ID" value="GJT69942.1"/>
    <property type="molecule type" value="Genomic_DNA"/>
</dbReference>
<comment type="caution">
    <text evidence="1">The sequence shown here is derived from an EMBL/GenBank/DDBJ whole genome shotgun (WGS) entry which is preliminary data.</text>
</comment>
<dbReference type="Proteomes" id="UP001151760">
    <property type="component" value="Unassembled WGS sequence"/>
</dbReference>
<evidence type="ECO:0000313" key="1">
    <source>
        <dbReference type="EMBL" id="GJT69942.1"/>
    </source>
</evidence>
<evidence type="ECO:0000313" key="2">
    <source>
        <dbReference type="Proteomes" id="UP001151760"/>
    </source>
</evidence>
<gene>
    <name evidence="1" type="ORF">Tco_1029228</name>
</gene>